<evidence type="ECO:0000313" key="2">
    <source>
        <dbReference type="EMBL" id="CAJ1955849.1"/>
    </source>
</evidence>
<sequence>MVALYLFLLRAHLLDEDRQDWSTEVDPDSIKLYSAAPCRVRESAISGRIPVLAQDQDLGTFQSSSLDIWKAI</sequence>
<comment type="caution">
    <text evidence="2">The sequence shown here is derived from an EMBL/GenBank/DDBJ whole genome shotgun (WGS) entry which is preliminary data.</text>
</comment>
<protein>
    <submittedName>
        <fullName evidence="2">Uncharacterized protein</fullName>
    </submittedName>
</protein>
<reference evidence="2" key="1">
    <citation type="submission" date="2023-08" db="EMBL/GenBank/DDBJ databases">
        <authorList>
            <person name="Audoor S."/>
            <person name="Bilcke G."/>
        </authorList>
    </citation>
    <scope>NUCLEOTIDE SEQUENCE</scope>
</reference>
<organism evidence="2 3">
    <name type="scientific">Cylindrotheca closterium</name>
    <dbReference type="NCBI Taxonomy" id="2856"/>
    <lineage>
        <taxon>Eukaryota</taxon>
        <taxon>Sar</taxon>
        <taxon>Stramenopiles</taxon>
        <taxon>Ochrophyta</taxon>
        <taxon>Bacillariophyta</taxon>
        <taxon>Bacillariophyceae</taxon>
        <taxon>Bacillariophycidae</taxon>
        <taxon>Bacillariales</taxon>
        <taxon>Bacillariaceae</taxon>
        <taxon>Cylindrotheca</taxon>
    </lineage>
</organism>
<feature type="chain" id="PRO_5042267480" evidence="1">
    <location>
        <begin position="17"/>
        <end position="72"/>
    </location>
</feature>
<accession>A0AAD2FXP0</accession>
<evidence type="ECO:0000313" key="3">
    <source>
        <dbReference type="Proteomes" id="UP001295423"/>
    </source>
</evidence>
<name>A0AAD2FXP0_9STRA</name>
<dbReference type="Proteomes" id="UP001295423">
    <property type="component" value="Unassembled WGS sequence"/>
</dbReference>
<proteinExistence type="predicted"/>
<gene>
    <name evidence="2" type="ORF">CYCCA115_LOCUS15952</name>
</gene>
<keyword evidence="1" id="KW-0732">Signal</keyword>
<keyword evidence="3" id="KW-1185">Reference proteome</keyword>
<dbReference type="AlphaFoldDB" id="A0AAD2FXP0"/>
<feature type="signal peptide" evidence="1">
    <location>
        <begin position="1"/>
        <end position="16"/>
    </location>
</feature>
<dbReference type="EMBL" id="CAKOGP040001899">
    <property type="protein sequence ID" value="CAJ1955849.1"/>
    <property type="molecule type" value="Genomic_DNA"/>
</dbReference>
<evidence type="ECO:0000256" key="1">
    <source>
        <dbReference type="SAM" id="SignalP"/>
    </source>
</evidence>